<name>A0A8F5GV29_SACSH</name>
<accession>A0A8F5GV29</accession>
<dbReference type="Proteomes" id="UP000694018">
    <property type="component" value="Chromosome"/>
</dbReference>
<evidence type="ECO:0000313" key="1">
    <source>
        <dbReference type="EMBL" id="QXJ27094.1"/>
    </source>
</evidence>
<dbReference type="EMBL" id="CP077717">
    <property type="protein sequence ID" value="QXJ29987.1"/>
    <property type="molecule type" value="Genomic_DNA"/>
</dbReference>
<sequence>MEVNQLLIPGLAIHKYETKGGIYALIIPKSFTPYIERSRVWEVILIIDGKQINIGVRNVYKTGRDIYMLSLPKKNMESLWRRLMEEKKKVDIIVKLPEVLT</sequence>
<dbReference type="KEGG" id="sshi:J5U23_p2876"/>
<dbReference type="EMBL" id="CP077716">
    <property type="protein sequence ID" value="QXJ27094.1"/>
    <property type="molecule type" value="Genomic_DNA"/>
</dbReference>
<gene>
    <name evidence="2" type="ORF">J5U23_02876</name>
    <name evidence="1" type="ORF">J5U23_p2876</name>
</gene>
<dbReference type="Proteomes" id="UP000694018">
    <property type="component" value="Plasmid pB12E5"/>
</dbReference>
<keyword evidence="1" id="KW-0614">Plasmid</keyword>
<evidence type="ECO:0000313" key="2">
    <source>
        <dbReference type="EMBL" id="QXJ29987.1"/>
    </source>
</evidence>
<dbReference type="KEGG" id="sshi:J5U23_02876"/>
<organism evidence="2 3">
    <name type="scientific">Saccharolobus shibatae (strain ATCC 51178 / DSM 5389 / JCM 8931 / NBRC 15437 / B12)</name>
    <name type="common">Sulfolobus shibatae</name>
    <dbReference type="NCBI Taxonomy" id="523848"/>
    <lineage>
        <taxon>Archaea</taxon>
        <taxon>Thermoproteota</taxon>
        <taxon>Thermoprotei</taxon>
        <taxon>Sulfolobales</taxon>
        <taxon>Sulfolobaceae</taxon>
        <taxon>Saccharolobus</taxon>
    </lineage>
</organism>
<evidence type="ECO:0000313" key="3">
    <source>
        <dbReference type="Proteomes" id="UP000694018"/>
    </source>
</evidence>
<protein>
    <submittedName>
        <fullName evidence="2">Uncharacterized protein</fullName>
    </submittedName>
</protein>
<geneLocation type="plasmid" evidence="1 3">
    <name>pB12E5</name>
</geneLocation>
<proteinExistence type="predicted"/>
<reference evidence="2" key="1">
    <citation type="journal article" date="2021" name="Environ. Microbiol.">
        <title>New insights into the diversity and evolution of the archaeal mobilome from three complete genomes of Saccharolobus shibatae.</title>
        <authorList>
            <person name="Medvedeva S."/>
            <person name="Brandt D."/>
            <person name="Cvirkaite-Krupovic V."/>
            <person name="Liu Y."/>
            <person name="Severinov K."/>
            <person name="Ishino S."/>
            <person name="Ishino Y."/>
            <person name="Prangishvili D."/>
            <person name="Kalinowski J."/>
            <person name="Krupovic M."/>
        </authorList>
    </citation>
    <scope>NUCLEOTIDE SEQUENCE</scope>
    <source>
        <strain evidence="2">B12</strain>
        <plasmid evidence="1">pB12E5</plasmid>
    </source>
</reference>
<dbReference type="AlphaFoldDB" id="A0A8F5GV29"/>